<keyword evidence="3" id="KW-1185">Reference proteome</keyword>
<accession>A0A317XBC4</accession>
<name>A0A317XBC4_9EURO</name>
<protein>
    <submittedName>
        <fullName evidence="2">Uncharacterized protein</fullName>
    </submittedName>
</protein>
<dbReference type="EMBL" id="MSFK01000002">
    <property type="protein sequence ID" value="PWY95695.1"/>
    <property type="molecule type" value="Genomic_DNA"/>
</dbReference>
<dbReference type="OrthoDB" id="10580899at2759"/>
<reference evidence="2 3" key="1">
    <citation type="submission" date="2016-12" db="EMBL/GenBank/DDBJ databases">
        <title>The genomes of Aspergillus section Nigri reveals drivers in fungal speciation.</title>
        <authorList>
            <consortium name="DOE Joint Genome Institute"/>
            <person name="Vesth T.C."/>
            <person name="Nybo J."/>
            <person name="Theobald S."/>
            <person name="Brandl J."/>
            <person name="Frisvad J.C."/>
            <person name="Nielsen K.F."/>
            <person name="Lyhne E.K."/>
            <person name="Kogle M.E."/>
            <person name="Kuo A."/>
            <person name="Riley R."/>
            <person name="Clum A."/>
            <person name="Nolan M."/>
            <person name="Lipzen A."/>
            <person name="Salamov A."/>
            <person name="Henrissat B."/>
            <person name="Wiebenga A."/>
            <person name="De Vries R.P."/>
            <person name="Grigoriev I.V."/>
            <person name="Mortensen U.H."/>
            <person name="Andersen M.R."/>
            <person name="Baker S.E."/>
        </authorList>
    </citation>
    <scope>NUCLEOTIDE SEQUENCE [LARGE SCALE GENOMIC DNA]</scope>
    <source>
        <strain evidence="2 3">CBS 115572</strain>
    </source>
</reference>
<comment type="caution">
    <text evidence="2">The sequence shown here is derived from an EMBL/GenBank/DDBJ whole genome shotgun (WGS) entry which is preliminary data.</text>
</comment>
<proteinExistence type="predicted"/>
<gene>
    <name evidence="2" type="ORF">BO94DRAFT_133787</name>
</gene>
<feature type="compositionally biased region" description="Basic and acidic residues" evidence="1">
    <location>
        <begin position="80"/>
        <end position="92"/>
    </location>
</feature>
<sequence length="145" mass="16378">MHPLAMEKQDRRCLVIGGHGISSRHVIKILQQARMGNKREAVHTYACHHRHHHHTTVFPPPKQIDHQPWNKKPTTTKPEPSVEAKVPRKVEEAAEPNPFALCDNRSRPNGYSIHPSSIHNPCGELSSQVGEGRNNQPTQIAFISF</sequence>
<dbReference type="RefSeq" id="XP_025472456.1">
    <property type="nucleotide sequence ID" value="XM_025605670.1"/>
</dbReference>
<feature type="region of interest" description="Disordered" evidence="1">
    <location>
        <begin position="53"/>
        <end position="116"/>
    </location>
</feature>
<evidence type="ECO:0000313" key="2">
    <source>
        <dbReference type="EMBL" id="PWY95695.1"/>
    </source>
</evidence>
<evidence type="ECO:0000256" key="1">
    <source>
        <dbReference type="SAM" id="MobiDB-lite"/>
    </source>
</evidence>
<organism evidence="2 3">
    <name type="scientific">Aspergillus sclerotioniger CBS 115572</name>
    <dbReference type="NCBI Taxonomy" id="1450535"/>
    <lineage>
        <taxon>Eukaryota</taxon>
        <taxon>Fungi</taxon>
        <taxon>Dikarya</taxon>
        <taxon>Ascomycota</taxon>
        <taxon>Pezizomycotina</taxon>
        <taxon>Eurotiomycetes</taxon>
        <taxon>Eurotiomycetidae</taxon>
        <taxon>Eurotiales</taxon>
        <taxon>Aspergillaceae</taxon>
        <taxon>Aspergillus</taxon>
        <taxon>Aspergillus subgen. Circumdati</taxon>
    </lineage>
</organism>
<dbReference type="GeneID" id="37107813"/>
<evidence type="ECO:0000313" key="3">
    <source>
        <dbReference type="Proteomes" id="UP000246702"/>
    </source>
</evidence>
<dbReference type="Proteomes" id="UP000246702">
    <property type="component" value="Unassembled WGS sequence"/>
</dbReference>
<dbReference type="AlphaFoldDB" id="A0A317XBC4"/>